<organism evidence="2 3">
    <name type="scientific">Anabarilius grahami</name>
    <name type="common">Kanglang fish</name>
    <name type="synonym">Barilius grahami</name>
    <dbReference type="NCBI Taxonomy" id="495550"/>
    <lineage>
        <taxon>Eukaryota</taxon>
        <taxon>Metazoa</taxon>
        <taxon>Chordata</taxon>
        <taxon>Craniata</taxon>
        <taxon>Vertebrata</taxon>
        <taxon>Euteleostomi</taxon>
        <taxon>Actinopterygii</taxon>
        <taxon>Neopterygii</taxon>
        <taxon>Teleostei</taxon>
        <taxon>Ostariophysi</taxon>
        <taxon>Cypriniformes</taxon>
        <taxon>Xenocyprididae</taxon>
        <taxon>Xenocypridinae</taxon>
        <taxon>Xenocypridinae incertae sedis</taxon>
        <taxon>Anabarilius</taxon>
    </lineage>
</organism>
<protein>
    <recommendedName>
        <fullName evidence="4">CCHC-type domain-containing protein</fullName>
    </recommendedName>
</protein>
<proteinExistence type="predicted"/>
<reference evidence="2 3" key="1">
    <citation type="submission" date="2018-10" db="EMBL/GenBank/DDBJ databases">
        <title>Genome assembly for a Yunnan-Guizhou Plateau 3E fish, Anabarilius grahami (Regan), and its evolutionary and genetic applications.</title>
        <authorList>
            <person name="Jiang W."/>
        </authorList>
    </citation>
    <scope>NUCLEOTIDE SEQUENCE [LARGE SCALE GENOMIC DNA]</scope>
    <source>
        <strain evidence="2">AG-KIZ</strain>
        <tissue evidence="2">Muscle</tissue>
    </source>
</reference>
<evidence type="ECO:0000256" key="1">
    <source>
        <dbReference type="SAM" id="MobiDB-lite"/>
    </source>
</evidence>
<evidence type="ECO:0008006" key="4">
    <source>
        <dbReference type="Google" id="ProtNLM"/>
    </source>
</evidence>
<keyword evidence="3" id="KW-1185">Reference proteome</keyword>
<name>A0A3N0YS70_ANAGA</name>
<dbReference type="AlphaFoldDB" id="A0A3N0YS70"/>
<feature type="compositionally biased region" description="Basic and acidic residues" evidence="1">
    <location>
        <begin position="186"/>
        <end position="212"/>
    </location>
</feature>
<dbReference type="PANTHER" id="PTHR33198">
    <property type="entry name" value="ANK_REP_REGION DOMAIN-CONTAINING PROTEIN-RELATED"/>
    <property type="match status" value="1"/>
</dbReference>
<gene>
    <name evidence="2" type="ORF">DPX16_16629</name>
</gene>
<accession>A0A3N0YS70</accession>
<sequence length="237" mass="26524">MAVFSTESGLSFEEASESFMDYEECYTQFVEANGIEEDKRRTVFLSVVGAKTFSLLTDLLAPKRPSETSLADILKVLRDFYVPKKNVLSERYSFRAQKQLNGESLSEYVAPLKGLASTCEFVASLEEQLWDQLVYGICSKDLRARLLSAAYGEPLTWPKLLDIVNNFECTVTSLKAFQHTPLRTDSVSHAKPAREHPGAEEKTPGKSSCEKGEQTPCYRCLGKGHAASNCKYKDFQC</sequence>
<dbReference type="EMBL" id="RJVU01027559">
    <property type="protein sequence ID" value="ROL49014.1"/>
    <property type="molecule type" value="Genomic_DNA"/>
</dbReference>
<dbReference type="PANTHER" id="PTHR33198:SF19">
    <property type="entry name" value="CCHC-TYPE DOMAIN-CONTAINING PROTEIN"/>
    <property type="match status" value="1"/>
</dbReference>
<comment type="caution">
    <text evidence="2">The sequence shown here is derived from an EMBL/GenBank/DDBJ whole genome shotgun (WGS) entry which is preliminary data.</text>
</comment>
<evidence type="ECO:0000313" key="3">
    <source>
        <dbReference type="Proteomes" id="UP000281406"/>
    </source>
</evidence>
<feature type="region of interest" description="Disordered" evidence="1">
    <location>
        <begin position="185"/>
        <end position="212"/>
    </location>
</feature>
<evidence type="ECO:0000313" key="2">
    <source>
        <dbReference type="EMBL" id="ROL49014.1"/>
    </source>
</evidence>
<dbReference type="Proteomes" id="UP000281406">
    <property type="component" value="Unassembled WGS sequence"/>
</dbReference>
<dbReference type="OrthoDB" id="775972at2759"/>